<name>A0ABW3YG04_9ACTN</name>
<keyword evidence="2" id="KW-0238">DNA-binding</keyword>
<sequence>MTDAQQMDDAFTPPDASRARAHRTYAALHRITERHGTTESQRRRWSHATVLDPYEAVSLVTSLAAGSALPEPDEAPLDEADLTAALTLIPHVRAELDALEAGLLNLARSRGLTWQAIAFGLGLGTAQAARQRHERLTGRTQSGVGDG</sequence>
<proteinExistence type="predicted"/>
<dbReference type="GO" id="GO:0003677">
    <property type="term" value="F:DNA binding"/>
    <property type="evidence" value="ECO:0007669"/>
    <property type="project" value="UniProtKB-KW"/>
</dbReference>
<evidence type="ECO:0000313" key="2">
    <source>
        <dbReference type="EMBL" id="MFD1321998.1"/>
    </source>
</evidence>
<keyword evidence="3" id="KW-1185">Reference proteome</keyword>
<dbReference type="Proteomes" id="UP001597260">
    <property type="component" value="Unassembled WGS sequence"/>
</dbReference>
<evidence type="ECO:0000313" key="3">
    <source>
        <dbReference type="Proteomes" id="UP001597260"/>
    </source>
</evidence>
<protein>
    <submittedName>
        <fullName evidence="2">DNA-binding protein</fullName>
    </submittedName>
</protein>
<accession>A0ABW3YG04</accession>
<dbReference type="RefSeq" id="WP_377570456.1">
    <property type="nucleotide sequence ID" value="NZ_JBHTMP010000016.1"/>
</dbReference>
<gene>
    <name evidence="2" type="ORF">ACFQ4H_12930</name>
</gene>
<comment type="caution">
    <text evidence="2">The sequence shown here is derived from an EMBL/GenBank/DDBJ whole genome shotgun (WGS) entry which is preliminary data.</text>
</comment>
<feature type="region of interest" description="Disordered" evidence="1">
    <location>
        <begin position="1"/>
        <end position="20"/>
    </location>
</feature>
<dbReference type="EMBL" id="JBHTMP010000016">
    <property type="protein sequence ID" value="MFD1321998.1"/>
    <property type="molecule type" value="Genomic_DNA"/>
</dbReference>
<evidence type="ECO:0000256" key="1">
    <source>
        <dbReference type="SAM" id="MobiDB-lite"/>
    </source>
</evidence>
<organism evidence="2 3">
    <name type="scientific">Micromonospora sonneratiae</name>
    <dbReference type="NCBI Taxonomy" id="1184706"/>
    <lineage>
        <taxon>Bacteria</taxon>
        <taxon>Bacillati</taxon>
        <taxon>Actinomycetota</taxon>
        <taxon>Actinomycetes</taxon>
        <taxon>Micromonosporales</taxon>
        <taxon>Micromonosporaceae</taxon>
        <taxon>Micromonospora</taxon>
    </lineage>
</organism>
<reference evidence="3" key="1">
    <citation type="journal article" date="2019" name="Int. J. Syst. Evol. Microbiol.">
        <title>The Global Catalogue of Microorganisms (GCM) 10K type strain sequencing project: providing services to taxonomists for standard genome sequencing and annotation.</title>
        <authorList>
            <consortium name="The Broad Institute Genomics Platform"/>
            <consortium name="The Broad Institute Genome Sequencing Center for Infectious Disease"/>
            <person name="Wu L."/>
            <person name="Ma J."/>
        </authorList>
    </citation>
    <scope>NUCLEOTIDE SEQUENCE [LARGE SCALE GENOMIC DNA]</scope>
    <source>
        <strain evidence="3">JCM 31037</strain>
    </source>
</reference>